<dbReference type="InterPro" id="IPR037682">
    <property type="entry name" value="TonB_C"/>
</dbReference>
<dbReference type="Gene3D" id="3.30.1150.10">
    <property type="match status" value="2"/>
</dbReference>
<dbReference type="PROSITE" id="PS52015">
    <property type="entry name" value="TONB_CTD"/>
    <property type="match status" value="2"/>
</dbReference>
<evidence type="ECO:0000256" key="3">
    <source>
        <dbReference type="ARBA" id="ARBA00022448"/>
    </source>
</evidence>
<keyword evidence="5" id="KW-0997">Cell inner membrane</keyword>
<accession>A0A125TZT8</accession>
<sequence length="226" mass="24812">MNDMKHACRLVLLGALVFPASQAAAQFASTDGRLDPASRLRQPVVYPQEAIDKCVSGTTVIIVDVDGEGRFVRAVVEKSSRDRHLDNAALEAARHWVYIPPRNEKGETEADRIRIPLDFEEHESCWTKTVPDAPAYPEASSLERYPPQWPGTIEANQLSGEVVVTLLLESDGSAHSVRIAKSSGDMAIDQAARWAASQWTYVPAVVDGKPVRSVLRLPIAYGNKPK</sequence>
<dbReference type="AlphaFoldDB" id="A0A125TZT8"/>
<dbReference type="SUPFAM" id="SSF74653">
    <property type="entry name" value="TolA/TonB C-terminal domain"/>
    <property type="match status" value="2"/>
</dbReference>
<keyword evidence="4" id="KW-1003">Cell membrane</keyword>
<evidence type="ECO:0000313" key="12">
    <source>
        <dbReference type="EMBL" id="KWS02172.1"/>
    </source>
</evidence>
<dbReference type="Pfam" id="PF03544">
    <property type="entry name" value="TonB_C"/>
    <property type="match status" value="2"/>
</dbReference>
<reference evidence="12 13" key="1">
    <citation type="journal article" date="2014" name="Genome Announc.">
        <title>Draft Genome Sequence of Lysobacter capsici AZ78, a Bacterium Antagonistic to Plant-Pathogenic Oomycetes.</title>
        <authorList>
            <person name="Puopolo G."/>
            <person name="Sonego P."/>
            <person name="Engelen K."/>
            <person name="Pertot I."/>
        </authorList>
    </citation>
    <scope>NUCLEOTIDE SEQUENCE [LARGE SCALE GENOMIC DNA]</scope>
    <source>
        <strain evidence="12 13">AZ78</strain>
    </source>
</reference>
<dbReference type="EMBL" id="JAJA02000003">
    <property type="protein sequence ID" value="KWS02172.1"/>
    <property type="molecule type" value="Genomic_DNA"/>
</dbReference>
<dbReference type="GO" id="GO:0055085">
    <property type="term" value="P:transmembrane transport"/>
    <property type="evidence" value="ECO:0007669"/>
    <property type="project" value="InterPro"/>
</dbReference>
<keyword evidence="3" id="KW-0813">Transport</keyword>
<name>A0A125TZT8_9GAMM</name>
<evidence type="ECO:0000256" key="9">
    <source>
        <dbReference type="ARBA" id="ARBA00023136"/>
    </source>
</evidence>
<dbReference type="GO" id="GO:0098797">
    <property type="term" value="C:plasma membrane protein complex"/>
    <property type="evidence" value="ECO:0007669"/>
    <property type="project" value="TreeGrafter"/>
</dbReference>
<feature type="domain" description="TonB C-terminal" evidence="11">
    <location>
        <begin position="134"/>
        <end position="226"/>
    </location>
</feature>
<feature type="signal peptide" evidence="10">
    <location>
        <begin position="1"/>
        <end position="23"/>
    </location>
</feature>
<evidence type="ECO:0000256" key="4">
    <source>
        <dbReference type="ARBA" id="ARBA00022475"/>
    </source>
</evidence>
<comment type="caution">
    <text evidence="12">The sequence shown here is derived from an EMBL/GenBank/DDBJ whole genome shotgun (WGS) entry which is preliminary data.</text>
</comment>
<dbReference type="GO" id="GO:0031992">
    <property type="term" value="F:energy transducer activity"/>
    <property type="evidence" value="ECO:0007669"/>
    <property type="project" value="TreeGrafter"/>
</dbReference>
<proteinExistence type="inferred from homology"/>
<evidence type="ECO:0000256" key="10">
    <source>
        <dbReference type="SAM" id="SignalP"/>
    </source>
</evidence>
<keyword evidence="9" id="KW-0472">Membrane</keyword>
<comment type="similarity">
    <text evidence="2">Belongs to the TonB family.</text>
</comment>
<evidence type="ECO:0000259" key="11">
    <source>
        <dbReference type="PROSITE" id="PS52015"/>
    </source>
</evidence>
<evidence type="ECO:0000256" key="7">
    <source>
        <dbReference type="ARBA" id="ARBA00022927"/>
    </source>
</evidence>
<keyword evidence="13" id="KW-1185">Reference proteome</keyword>
<keyword evidence="6" id="KW-0812">Transmembrane</keyword>
<evidence type="ECO:0000256" key="1">
    <source>
        <dbReference type="ARBA" id="ARBA00004383"/>
    </source>
</evidence>
<dbReference type="NCBIfam" id="TIGR01352">
    <property type="entry name" value="tonB_Cterm"/>
    <property type="match status" value="2"/>
</dbReference>
<organism evidence="12 13">
    <name type="scientific">Lysobacter capsici AZ78</name>
    <dbReference type="NCBI Taxonomy" id="1444315"/>
    <lineage>
        <taxon>Bacteria</taxon>
        <taxon>Pseudomonadati</taxon>
        <taxon>Pseudomonadota</taxon>
        <taxon>Gammaproteobacteria</taxon>
        <taxon>Lysobacterales</taxon>
        <taxon>Lysobacteraceae</taxon>
        <taxon>Lysobacter</taxon>
    </lineage>
</organism>
<evidence type="ECO:0000256" key="6">
    <source>
        <dbReference type="ARBA" id="ARBA00022692"/>
    </source>
</evidence>
<protein>
    <submittedName>
        <fullName evidence="12">Ferric siderophore transport system, periplasmic binding protein TonB</fullName>
    </submittedName>
</protein>
<keyword evidence="10" id="KW-0732">Signal</keyword>
<keyword evidence="8" id="KW-1133">Transmembrane helix</keyword>
<evidence type="ECO:0000256" key="5">
    <source>
        <dbReference type="ARBA" id="ARBA00022519"/>
    </source>
</evidence>
<feature type="chain" id="PRO_5007180292" evidence="10">
    <location>
        <begin position="24"/>
        <end position="226"/>
    </location>
</feature>
<dbReference type="InterPro" id="IPR006260">
    <property type="entry name" value="TonB/TolA_C"/>
</dbReference>
<dbReference type="Proteomes" id="UP000023435">
    <property type="component" value="Unassembled WGS sequence"/>
</dbReference>
<dbReference type="PANTHER" id="PTHR33446:SF2">
    <property type="entry name" value="PROTEIN TONB"/>
    <property type="match status" value="1"/>
</dbReference>
<dbReference type="GO" id="GO:0015031">
    <property type="term" value="P:protein transport"/>
    <property type="evidence" value="ECO:0007669"/>
    <property type="project" value="UniProtKB-KW"/>
</dbReference>
<evidence type="ECO:0000313" key="13">
    <source>
        <dbReference type="Proteomes" id="UP000023435"/>
    </source>
</evidence>
<evidence type="ECO:0000256" key="8">
    <source>
        <dbReference type="ARBA" id="ARBA00022989"/>
    </source>
</evidence>
<keyword evidence="7" id="KW-0653">Protein transport</keyword>
<evidence type="ECO:0000256" key="2">
    <source>
        <dbReference type="ARBA" id="ARBA00006555"/>
    </source>
</evidence>
<feature type="domain" description="TonB C-terminal" evidence="11">
    <location>
        <begin position="31"/>
        <end position="128"/>
    </location>
</feature>
<comment type="subcellular location">
    <subcellularLocation>
        <location evidence="1">Cell inner membrane</location>
        <topology evidence="1">Single-pass membrane protein</topology>
        <orientation evidence="1">Periplasmic side</orientation>
    </subcellularLocation>
</comment>
<gene>
    <name evidence="12" type="ORF">AZ78_5305</name>
</gene>
<dbReference type="PANTHER" id="PTHR33446">
    <property type="entry name" value="PROTEIN TONB-RELATED"/>
    <property type="match status" value="1"/>
</dbReference>
<dbReference type="InterPro" id="IPR051045">
    <property type="entry name" value="TonB-dependent_transducer"/>
</dbReference>